<keyword evidence="6" id="KW-0175">Coiled coil</keyword>
<evidence type="ECO:0000259" key="7">
    <source>
        <dbReference type="PROSITE" id="PS50888"/>
    </source>
</evidence>
<dbReference type="GO" id="GO:0005634">
    <property type="term" value="C:nucleus"/>
    <property type="evidence" value="ECO:0007669"/>
    <property type="project" value="UniProtKB-SubCell"/>
</dbReference>
<reference evidence="8 9" key="1">
    <citation type="submission" date="2016-01" db="EMBL/GenBank/DDBJ databases">
        <title>Genome sequence of the yeast Holleya sinecauda.</title>
        <authorList>
            <person name="Dietrich F.S."/>
        </authorList>
    </citation>
    <scope>NUCLEOTIDE SEQUENCE [LARGE SCALE GENOMIC DNA]</scope>
    <source>
        <strain evidence="8 9">ATCC 58844</strain>
    </source>
</reference>
<dbReference type="Pfam" id="PF00010">
    <property type="entry name" value="HLH"/>
    <property type="match status" value="1"/>
</dbReference>
<feature type="coiled-coil region" evidence="6">
    <location>
        <begin position="284"/>
        <end position="311"/>
    </location>
</feature>
<dbReference type="SMART" id="SM00353">
    <property type="entry name" value="HLH"/>
    <property type="match status" value="1"/>
</dbReference>
<dbReference type="InterPro" id="IPR011598">
    <property type="entry name" value="bHLH_dom"/>
</dbReference>
<evidence type="ECO:0000313" key="9">
    <source>
        <dbReference type="Proteomes" id="UP000243052"/>
    </source>
</evidence>
<dbReference type="EMBL" id="CP014244">
    <property type="protein sequence ID" value="AMD20483.1"/>
    <property type="molecule type" value="Genomic_DNA"/>
</dbReference>
<organism evidence="8 9">
    <name type="scientific">Eremothecium sinecaudum</name>
    <dbReference type="NCBI Taxonomy" id="45286"/>
    <lineage>
        <taxon>Eukaryota</taxon>
        <taxon>Fungi</taxon>
        <taxon>Dikarya</taxon>
        <taxon>Ascomycota</taxon>
        <taxon>Saccharomycotina</taxon>
        <taxon>Saccharomycetes</taxon>
        <taxon>Saccharomycetales</taxon>
        <taxon>Saccharomycetaceae</taxon>
        <taxon>Eremothecium</taxon>
    </lineage>
</organism>
<dbReference type="Proteomes" id="UP000243052">
    <property type="component" value="Chromosome iv"/>
</dbReference>
<dbReference type="GO" id="GO:0046983">
    <property type="term" value="F:protein dimerization activity"/>
    <property type="evidence" value="ECO:0007669"/>
    <property type="project" value="InterPro"/>
</dbReference>
<evidence type="ECO:0000256" key="3">
    <source>
        <dbReference type="ARBA" id="ARBA00023125"/>
    </source>
</evidence>
<dbReference type="InterPro" id="IPR036638">
    <property type="entry name" value="HLH_DNA-bd_sf"/>
</dbReference>
<feature type="domain" description="BHLH" evidence="7">
    <location>
        <begin position="228"/>
        <end position="287"/>
    </location>
</feature>
<evidence type="ECO:0000256" key="5">
    <source>
        <dbReference type="ARBA" id="ARBA00023242"/>
    </source>
</evidence>
<accession>A0A0X8HSA7</accession>
<evidence type="ECO:0000256" key="6">
    <source>
        <dbReference type="SAM" id="Coils"/>
    </source>
</evidence>
<dbReference type="GeneID" id="28723729"/>
<dbReference type="AlphaFoldDB" id="A0A0X8HSA7"/>
<keyword evidence="9" id="KW-1185">Reference proteome</keyword>
<dbReference type="PROSITE" id="PS50888">
    <property type="entry name" value="BHLH"/>
    <property type="match status" value="1"/>
</dbReference>
<evidence type="ECO:0000313" key="8">
    <source>
        <dbReference type="EMBL" id="AMD20483.1"/>
    </source>
</evidence>
<dbReference type="FunFam" id="4.10.280.10:FF:000105">
    <property type="entry name" value="Rtg3p"/>
    <property type="match status" value="1"/>
</dbReference>
<dbReference type="GO" id="GO:0000978">
    <property type="term" value="F:RNA polymerase II cis-regulatory region sequence-specific DNA binding"/>
    <property type="evidence" value="ECO:0007669"/>
    <property type="project" value="TreeGrafter"/>
</dbReference>
<keyword evidence="3" id="KW-0238">DNA-binding</keyword>
<keyword evidence="5" id="KW-0539">Nucleus</keyword>
<proteinExistence type="predicted"/>
<dbReference type="GO" id="GO:0000981">
    <property type="term" value="F:DNA-binding transcription factor activity, RNA polymerase II-specific"/>
    <property type="evidence" value="ECO:0007669"/>
    <property type="project" value="TreeGrafter"/>
</dbReference>
<dbReference type="PANTHER" id="PTHR45776:SF2">
    <property type="entry name" value="MIP04163P"/>
    <property type="match status" value="1"/>
</dbReference>
<dbReference type="PANTHER" id="PTHR45776">
    <property type="entry name" value="MIP04163P"/>
    <property type="match status" value="1"/>
</dbReference>
<keyword evidence="2" id="KW-0805">Transcription regulation</keyword>
<evidence type="ECO:0000256" key="1">
    <source>
        <dbReference type="ARBA" id="ARBA00004123"/>
    </source>
</evidence>
<protein>
    <submittedName>
        <fullName evidence="8">HDL261Wp</fullName>
    </submittedName>
</protein>
<evidence type="ECO:0000256" key="2">
    <source>
        <dbReference type="ARBA" id="ARBA00023015"/>
    </source>
</evidence>
<dbReference type="Gene3D" id="4.10.280.10">
    <property type="entry name" value="Helix-loop-helix DNA-binding domain"/>
    <property type="match status" value="1"/>
</dbReference>
<gene>
    <name evidence="8" type="ORF">AW171_hschr42376</name>
</gene>
<dbReference type="STRING" id="45286.A0A0X8HSA7"/>
<dbReference type="RefSeq" id="XP_017987479.1">
    <property type="nucleotide sequence ID" value="XM_018131943.1"/>
</dbReference>
<sequence length="424" mass="46779">MNSKQQESDDFLNDLLRKSQATGVQTATVDHKTPFPNRMENTNEFVKYTQSDVSDIIGGEGAFLEEYFSGNGQDLKRGFGTDNLLFQGGGIQGATGGLNGRENNEEGVNNSETIGSFLGSSVDSDFLSPAGSYYQHQRLNSLESQSYSHQINNNLRSPSTSARTGAQFSGSLRAQTIPTIAARHSSLSSSVLSTPVDNVGGAGPTSVGATNGVMGNTAGMTQEEKMRRRREFHNAVERRRRELIKSKIKVLGKLVPPSLLNYNEEGKEMRLNKGIILHKTVEYVEYLKQVLEVQERKKIQLQNKVISLEQRRCELQKQAILPQESEHSDFGDTSSPEQIIDSRVVPQATREFNSALLQTTRDVSNTALQAAKEPPVIVDDGLLPLPDDLHQFLSGSQMEREDNTRLMFNAGSENPTGSLLHFET</sequence>
<evidence type="ECO:0000256" key="4">
    <source>
        <dbReference type="ARBA" id="ARBA00023163"/>
    </source>
</evidence>
<dbReference type="OrthoDB" id="690068at2759"/>
<dbReference type="SUPFAM" id="SSF47459">
    <property type="entry name" value="HLH, helix-loop-helix DNA-binding domain"/>
    <property type="match status" value="1"/>
</dbReference>
<name>A0A0X8HSA7_9SACH</name>
<keyword evidence="4" id="KW-0804">Transcription</keyword>
<dbReference type="CDD" id="cd11387">
    <property type="entry name" value="bHLHzip_USF_MITF"/>
    <property type="match status" value="1"/>
</dbReference>
<comment type="subcellular location">
    <subcellularLocation>
        <location evidence="1">Nucleus</location>
    </subcellularLocation>
</comment>